<gene>
    <name evidence="2" type="ORF">SAMN05216333_102197</name>
</gene>
<keyword evidence="1" id="KW-0472">Membrane</keyword>
<evidence type="ECO:0000313" key="3">
    <source>
        <dbReference type="Proteomes" id="UP000198814"/>
    </source>
</evidence>
<dbReference type="Proteomes" id="UP000198814">
    <property type="component" value="Unassembled WGS sequence"/>
</dbReference>
<reference evidence="3" key="1">
    <citation type="submission" date="2016-10" db="EMBL/GenBank/DDBJ databases">
        <authorList>
            <person name="Varghese N."/>
            <person name="Submissions S."/>
        </authorList>
    </citation>
    <scope>NUCLEOTIDE SEQUENCE [LARGE SCALE GENOMIC DNA]</scope>
    <source>
        <strain evidence="3">Nm76</strain>
    </source>
</reference>
<dbReference type="RefSeq" id="WP_090316211.1">
    <property type="nucleotide sequence ID" value="NZ_FNOE01000003.1"/>
</dbReference>
<keyword evidence="1" id="KW-1133">Transmembrane helix</keyword>
<accession>A0A1H8KPH9</accession>
<proteinExistence type="predicted"/>
<feature type="transmembrane region" description="Helical" evidence="1">
    <location>
        <begin position="139"/>
        <end position="158"/>
    </location>
</feature>
<keyword evidence="1" id="KW-0812">Transmembrane</keyword>
<name>A0A1H8KPH9_9PROT</name>
<dbReference type="AlphaFoldDB" id="A0A1H8KPH9"/>
<keyword evidence="3" id="KW-1185">Reference proteome</keyword>
<evidence type="ECO:0000256" key="1">
    <source>
        <dbReference type="SAM" id="Phobius"/>
    </source>
</evidence>
<feature type="transmembrane region" description="Helical" evidence="1">
    <location>
        <begin position="51"/>
        <end position="72"/>
    </location>
</feature>
<organism evidence="2 3">
    <name type="scientific">Nitrosomonas oligotropha</name>
    <dbReference type="NCBI Taxonomy" id="42354"/>
    <lineage>
        <taxon>Bacteria</taxon>
        <taxon>Pseudomonadati</taxon>
        <taxon>Pseudomonadota</taxon>
        <taxon>Betaproteobacteria</taxon>
        <taxon>Nitrosomonadales</taxon>
        <taxon>Nitrosomonadaceae</taxon>
        <taxon>Nitrosomonas</taxon>
    </lineage>
</organism>
<evidence type="ECO:0000313" key="2">
    <source>
        <dbReference type="EMBL" id="SEN94830.1"/>
    </source>
</evidence>
<sequence length="159" mass="18408">MIYDLVDKAFKTLLSLNEEDERKFADARKDINHINHILHDMVIIDTKSSALLMHVSIMLAVVIGMLFTLIGPKESGSILAYMLKIEMVAYAVVAMVLLRCLDIMRPPFRKLRNEMHEINAQYHQEIVTRRAIYQLMSRVVFILTVVLILITFLKIFGFQ</sequence>
<dbReference type="OrthoDB" id="8547337at2"/>
<dbReference type="EMBL" id="FODO01000002">
    <property type="protein sequence ID" value="SEN94830.1"/>
    <property type="molecule type" value="Genomic_DNA"/>
</dbReference>
<feature type="transmembrane region" description="Helical" evidence="1">
    <location>
        <begin position="78"/>
        <end position="101"/>
    </location>
</feature>
<protein>
    <submittedName>
        <fullName evidence="2">Uncharacterized protein</fullName>
    </submittedName>
</protein>